<dbReference type="PANTHER" id="PTHR46017">
    <property type="entry name" value="ALPHA-MANNOSIDASE 2C1"/>
    <property type="match status" value="1"/>
</dbReference>
<organism evidence="6 7">
    <name type="scientific">Deinococcus yavapaiensis KR-236</name>
    <dbReference type="NCBI Taxonomy" id="694435"/>
    <lineage>
        <taxon>Bacteria</taxon>
        <taxon>Thermotogati</taxon>
        <taxon>Deinococcota</taxon>
        <taxon>Deinococci</taxon>
        <taxon>Deinococcales</taxon>
        <taxon>Deinococcaceae</taxon>
        <taxon>Deinococcus</taxon>
    </lineage>
</organism>
<evidence type="ECO:0000256" key="1">
    <source>
        <dbReference type="ARBA" id="ARBA00009792"/>
    </source>
</evidence>
<dbReference type="SMART" id="SM00872">
    <property type="entry name" value="Alpha-mann_mid"/>
    <property type="match status" value="1"/>
</dbReference>
<evidence type="ECO:0000256" key="4">
    <source>
        <dbReference type="ARBA" id="ARBA00023295"/>
    </source>
</evidence>
<evidence type="ECO:0000313" key="7">
    <source>
        <dbReference type="Proteomes" id="UP000248326"/>
    </source>
</evidence>
<dbReference type="Pfam" id="PF09261">
    <property type="entry name" value="Alpha-mann_mid"/>
    <property type="match status" value="1"/>
</dbReference>
<dbReference type="GO" id="GO:0046872">
    <property type="term" value="F:metal ion binding"/>
    <property type="evidence" value="ECO:0007669"/>
    <property type="project" value="UniProtKB-KW"/>
</dbReference>
<feature type="domain" description="Glycoside hydrolase family 38 central" evidence="5">
    <location>
        <begin position="327"/>
        <end position="405"/>
    </location>
</feature>
<evidence type="ECO:0000256" key="3">
    <source>
        <dbReference type="ARBA" id="ARBA00022801"/>
    </source>
</evidence>
<dbReference type="InterPro" id="IPR011013">
    <property type="entry name" value="Gal_mutarotase_sf_dom"/>
</dbReference>
<dbReference type="InterPro" id="IPR011682">
    <property type="entry name" value="Glyco_hydro_38_C"/>
</dbReference>
<protein>
    <submittedName>
        <fullName evidence="6">Mannosylglycerate hydrolase</fullName>
    </submittedName>
</protein>
<dbReference type="RefSeq" id="WP_110886361.1">
    <property type="nucleotide sequence ID" value="NZ_QJSX01000005.1"/>
</dbReference>
<reference evidence="6 7" key="1">
    <citation type="submission" date="2018-06" db="EMBL/GenBank/DDBJ databases">
        <title>Genomic Encyclopedia of Type Strains, Phase IV (KMG-IV): sequencing the most valuable type-strain genomes for metagenomic binning, comparative biology and taxonomic classification.</title>
        <authorList>
            <person name="Goeker M."/>
        </authorList>
    </citation>
    <scope>NUCLEOTIDE SEQUENCE [LARGE SCALE GENOMIC DNA]</scope>
    <source>
        <strain evidence="6 7">DSM 18048</strain>
    </source>
</reference>
<keyword evidence="7" id="KW-1185">Reference proteome</keyword>
<keyword evidence="2" id="KW-0479">Metal-binding</keyword>
<proteinExistence type="inferred from homology"/>
<gene>
    <name evidence="6" type="ORF">DES52_105243</name>
</gene>
<dbReference type="InterPro" id="IPR027291">
    <property type="entry name" value="Glyco_hydro_38_N_sf"/>
</dbReference>
<dbReference type="Gene3D" id="1.20.1270.50">
    <property type="entry name" value="Glycoside hydrolase family 38, central domain"/>
    <property type="match status" value="1"/>
</dbReference>
<dbReference type="Pfam" id="PF17677">
    <property type="entry name" value="Glyco_hydro38C2"/>
    <property type="match status" value="1"/>
</dbReference>
<dbReference type="InterPro" id="IPR000602">
    <property type="entry name" value="Glyco_hydro_38_N"/>
</dbReference>
<dbReference type="Gene3D" id="3.20.110.10">
    <property type="entry name" value="Glycoside hydrolase 38, N terminal domain"/>
    <property type="match status" value="1"/>
</dbReference>
<dbReference type="GO" id="GO:0030246">
    <property type="term" value="F:carbohydrate binding"/>
    <property type="evidence" value="ECO:0007669"/>
    <property type="project" value="InterPro"/>
</dbReference>
<dbReference type="OrthoDB" id="9772207at2"/>
<evidence type="ECO:0000256" key="2">
    <source>
        <dbReference type="ARBA" id="ARBA00022723"/>
    </source>
</evidence>
<evidence type="ECO:0000313" key="6">
    <source>
        <dbReference type="EMBL" id="PYE54603.1"/>
    </source>
</evidence>
<dbReference type="InterPro" id="IPR013780">
    <property type="entry name" value="Glyco_hydro_b"/>
</dbReference>
<dbReference type="GO" id="GO:0004559">
    <property type="term" value="F:alpha-mannosidase activity"/>
    <property type="evidence" value="ECO:0007669"/>
    <property type="project" value="InterPro"/>
</dbReference>
<dbReference type="Gene3D" id="2.60.40.2220">
    <property type="match status" value="1"/>
</dbReference>
<dbReference type="InterPro" id="IPR041147">
    <property type="entry name" value="GH38_C"/>
</dbReference>
<dbReference type="Gene3D" id="2.70.98.30">
    <property type="entry name" value="Golgi alpha-mannosidase II, domain 4"/>
    <property type="match status" value="1"/>
</dbReference>
<comment type="caution">
    <text evidence="6">The sequence shown here is derived from an EMBL/GenBank/DDBJ whole genome shotgun (WGS) entry which is preliminary data.</text>
</comment>
<dbReference type="GO" id="GO:0009313">
    <property type="term" value="P:oligosaccharide catabolic process"/>
    <property type="evidence" value="ECO:0007669"/>
    <property type="project" value="TreeGrafter"/>
</dbReference>
<dbReference type="Pfam" id="PF01074">
    <property type="entry name" value="Glyco_hydro_38N"/>
    <property type="match status" value="1"/>
</dbReference>
<name>A0A318S6T4_9DEIO</name>
<dbReference type="Pfam" id="PF07748">
    <property type="entry name" value="Glyco_hydro_38C"/>
    <property type="match status" value="1"/>
</dbReference>
<sequence>MTIRSERPETRHERTFKVHMYHHTHWDREWWSTKERFRFRLVRTIDRILDTLEGDAGLNCFVLDGQTIVLKDYLQVRPAQRERVARHIREGRLFVGPWHILPDEFLVSGEATVRNLLLAERTARELDVPTSRVGYLPDSFGHLAQMPQILSGFGIDSAIVWRGFGAPPLGGEEGEGDVGRDSYLLPRARDARFPNRITSEFWWTALDGTRVLGVQLPLEYYRSHYKVSPGDETATHDQTIGRARRTLNYLKKYAATDVILEPMGGDHLPVDPRLPTLLKGINEAVGNEGFTYEVSSLDAFVEDVKAQSDRVTVEWHGEGRAFGRKAHLLPGVFSARLYLKRRNYEAQTALERFAEPLQAFASLHGESYERDYLWTAWERLIENHPHDSICGCSIDQVHREMITRFDEANQIADLLASDAHEALASRVDTSFAPGSLPISVFNPLNWTRADLATVLINGYLEVSPDTWALTDHEGNEVPFQTRTVHHETEKAEAFDWLGTAYTRSHDHNEFTEVRFVAKDVPGLGYRAYALRRRDKRRPDVRVRPYGVLGNVALDKGDTAPSDLLIAPGVLENAFVCVTVNFDDGTFDLHDKTTGETYERLGSFTDGGDNGDTYNYAWPLGDQIFSTSRVQPSVGWVEVGPASATLRVTWSLSLPGGLSNDRQSRSTEKVAFTLHHDVTLHAGVKRVDLKAHFDNTAKDHRLRAHFPLGAPVAVSSAETPYGVVDRPTALPNGQRGSAEPAVDEHPQTTFLSVTDGRRGLTIANRGLPEFSVSPDGTANLTVLRAVGYLSREDFLTRVGGAGPTIAVPDAQMLGPVFAEYSLVPHARSWADANAWREAHDFASPLHTATVISQVIPLRNAFHALDASLPPVGQFLNVEGRVLVTTVKEAELSDDLIVRFVNQTPESQRASVSLPHLAAARRVDLSETLVEDLAVEGGAVTLDARPWEIVTLALKVRP</sequence>
<dbReference type="EMBL" id="QJSX01000005">
    <property type="protein sequence ID" value="PYE54603.1"/>
    <property type="molecule type" value="Genomic_DNA"/>
</dbReference>
<accession>A0A318S6T4</accession>
<dbReference type="SUPFAM" id="SSF88688">
    <property type="entry name" value="Families 57/38 glycoside transferase middle domain"/>
    <property type="match status" value="1"/>
</dbReference>
<dbReference type="InterPro" id="IPR011330">
    <property type="entry name" value="Glyco_hydro/deAcase_b/a-brl"/>
</dbReference>
<dbReference type="AlphaFoldDB" id="A0A318S6T4"/>
<dbReference type="Proteomes" id="UP000248326">
    <property type="component" value="Unassembled WGS sequence"/>
</dbReference>
<dbReference type="InterPro" id="IPR037094">
    <property type="entry name" value="Glyco_hydro_38_cen_sf"/>
</dbReference>
<dbReference type="Gene3D" id="2.60.40.1180">
    <property type="entry name" value="Golgi alpha-mannosidase II"/>
    <property type="match status" value="1"/>
</dbReference>
<dbReference type="InterPro" id="IPR015341">
    <property type="entry name" value="Glyco_hydro_38_cen"/>
</dbReference>
<dbReference type="PANTHER" id="PTHR46017:SF2">
    <property type="entry name" value="MANNOSYLGLYCERATE HYDROLASE"/>
    <property type="match status" value="1"/>
</dbReference>
<evidence type="ECO:0000259" key="5">
    <source>
        <dbReference type="SMART" id="SM00872"/>
    </source>
</evidence>
<keyword evidence="4" id="KW-0326">Glycosidase</keyword>
<dbReference type="InterPro" id="IPR028995">
    <property type="entry name" value="Glyco_hydro_57/38_cen_sf"/>
</dbReference>
<comment type="similarity">
    <text evidence="1">Belongs to the glycosyl hydrolase 38 family.</text>
</comment>
<dbReference type="GO" id="GO:0006013">
    <property type="term" value="P:mannose metabolic process"/>
    <property type="evidence" value="ECO:0007669"/>
    <property type="project" value="InterPro"/>
</dbReference>
<dbReference type="SUPFAM" id="SSF74650">
    <property type="entry name" value="Galactose mutarotase-like"/>
    <property type="match status" value="1"/>
</dbReference>
<dbReference type="SUPFAM" id="SSF88713">
    <property type="entry name" value="Glycoside hydrolase/deacetylase"/>
    <property type="match status" value="1"/>
</dbReference>
<keyword evidence="3 6" id="KW-0378">Hydrolase</keyword>